<dbReference type="Pfam" id="PF09709">
    <property type="entry name" value="Cas_Csd1"/>
    <property type="match status" value="1"/>
</dbReference>
<protein>
    <submittedName>
        <fullName evidence="1">CRISPR-associated protein (Cas_Csd1)</fullName>
    </submittedName>
</protein>
<proteinExistence type="predicted"/>
<dbReference type="OrthoDB" id="9778918at2"/>
<reference evidence="1 2" key="1">
    <citation type="submission" date="2019-08" db="EMBL/GenBank/DDBJ databases">
        <title>Deep-cultivation of Planctomycetes and their phenomic and genomic characterization uncovers novel biology.</title>
        <authorList>
            <person name="Wiegand S."/>
            <person name="Jogler M."/>
            <person name="Boedeker C."/>
            <person name="Pinto D."/>
            <person name="Vollmers J."/>
            <person name="Rivas-Marin E."/>
            <person name="Kohn T."/>
            <person name="Peeters S.H."/>
            <person name="Heuer A."/>
            <person name="Rast P."/>
            <person name="Oberbeckmann S."/>
            <person name="Bunk B."/>
            <person name="Jeske O."/>
            <person name="Meyerdierks A."/>
            <person name="Storesund J.E."/>
            <person name="Kallscheuer N."/>
            <person name="Luecker S."/>
            <person name="Lage O.M."/>
            <person name="Pohl T."/>
            <person name="Merkel B.J."/>
            <person name="Hornburger P."/>
            <person name="Mueller R.-W."/>
            <person name="Bruemmer F."/>
            <person name="Labrenz M."/>
            <person name="Spormann A.M."/>
            <person name="Op den Camp H."/>
            <person name="Overmann J."/>
            <person name="Amann R."/>
            <person name="Jetten M.S.M."/>
            <person name="Mascher T."/>
            <person name="Medema M.H."/>
            <person name="Devos D.P."/>
            <person name="Kaster A.-K."/>
            <person name="Ovreas L."/>
            <person name="Rohde M."/>
            <person name="Galperin M.Y."/>
            <person name="Jogler C."/>
        </authorList>
    </citation>
    <scope>NUCLEOTIDE SEQUENCE [LARGE SCALE GENOMIC DNA]</scope>
    <source>
        <strain evidence="1 2">OJF2</strain>
    </source>
</reference>
<dbReference type="AlphaFoldDB" id="A0A5B9VU49"/>
<accession>A0A5B9VU49</accession>
<sequence length="588" mass="65304">MSTLQSGLLPALVRYYERLERDPGQNVAGFGFSIEKVSFCVVLELDGSLSSFADIRDRGEKGKATPRRILVPDGGGRSGIGLKPFFCWDNTGYALGRDNKGKPERAAQMFEAFRELHRSFLHELQDDEGFVALCRFLETWEPAGAESLDDWDEAAGLNVAFRLRNRDSYVHDSEAVRSCWSAHLARQMGGESGPRGISLVSGEEDELARLHPQIGGVSGANTTGAAIVSFNLNAFESYGKSQSYNAPVGERDAFRYSTALNRLLADQARKVRIGDATVVFWSDSAEGGEAEAVFRDIFGDDQGMGNEAEHAATVSRLKVFLDAARQGRLADALRDPDAPFYVLGLSPNQSRLNVRYWLVGTVRRFAERLSEHVGRLDVIGARPDDPPLSIRRLLWETAREPKAIAPQLAGEVARAVLGGLPYPQALFQAVIRRVRADSVLNHRRAAILKAYLIRNENEEVSVALNKDHPDQAYHLGRLFAALEKVQEESADSKLNSTVKDRFFGSAAATPAAIFPRLLRLHQHHLNKMSSDGLRITREKLVGEISGRLDRFPSHLPLEKQGLFYLGYYHQRQDFFTKRPDTNPEANNG</sequence>
<organism evidence="1 2">
    <name type="scientific">Aquisphaera giovannonii</name>
    <dbReference type="NCBI Taxonomy" id="406548"/>
    <lineage>
        <taxon>Bacteria</taxon>
        <taxon>Pseudomonadati</taxon>
        <taxon>Planctomycetota</taxon>
        <taxon>Planctomycetia</taxon>
        <taxon>Isosphaerales</taxon>
        <taxon>Isosphaeraceae</taxon>
        <taxon>Aquisphaera</taxon>
    </lineage>
</organism>
<evidence type="ECO:0000313" key="1">
    <source>
        <dbReference type="EMBL" id="QEH32076.1"/>
    </source>
</evidence>
<dbReference type="KEGG" id="agv:OJF2_05450"/>
<dbReference type="RefSeq" id="WP_148590992.1">
    <property type="nucleotide sequence ID" value="NZ_CP042997.1"/>
</dbReference>
<dbReference type="EMBL" id="CP042997">
    <property type="protein sequence ID" value="QEH32076.1"/>
    <property type="molecule type" value="Genomic_DNA"/>
</dbReference>
<dbReference type="CDD" id="cd09757">
    <property type="entry name" value="Cas8c_I-C"/>
    <property type="match status" value="1"/>
</dbReference>
<dbReference type="Proteomes" id="UP000324233">
    <property type="component" value="Chromosome"/>
</dbReference>
<dbReference type="InterPro" id="IPR010144">
    <property type="entry name" value="CRISPR-assoc_prot_Csd1-typ"/>
</dbReference>
<dbReference type="NCBIfam" id="TIGR01863">
    <property type="entry name" value="cas_Csd1"/>
    <property type="match status" value="1"/>
</dbReference>
<keyword evidence="2" id="KW-1185">Reference proteome</keyword>
<evidence type="ECO:0000313" key="2">
    <source>
        <dbReference type="Proteomes" id="UP000324233"/>
    </source>
</evidence>
<name>A0A5B9VU49_9BACT</name>
<gene>
    <name evidence="1" type="ORF">OJF2_05450</name>
</gene>